<keyword evidence="1" id="KW-0963">Cytoplasm</keyword>
<dbReference type="Gene3D" id="3.40.50.800">
    <property type="entry name" value="Anticodon-binding domain"/>
    <property type="match status" value="1"/>
</dbReference>
<dbReference type="Proteomes" id="UP001469749">
    <property type="component" value="Unassembled WGS sequence"/>
</dbReference>
<accession>A0ABV1B6S4</accession>
<dbReference type="GO" id="GO:0016874">
    <property type="term" value="F:ligase activity"/>
    <property type="evidence" value="ECO:0007669"/>
    <property type="project" value="UniProtKB-KW"/>
</dbReference>
<evidence type="ECO:0000256" key="1">
    <source>
        <dbReference type="ARBA" id="ARBA00022490"/>
    </source>
</evidence>
<evidence type="ECO:0000259" key="4">
    <source>
        <dbReference type="Pfam" id="PF03129"/>
    </source>
</evidence>
<name>A0ABV1B6S4_9FIRM</name>
<gene>
    <name evidence="5" type="ORF">WMO25_13725</name>
</gene>
<dbReference type="InterPro" id="IPR036621">
    <property type="entry name" value="Anticodon-bd_dom_sf"/>
</dbReference>
<evidence type="ECO:0000313" key="6">
    <source>
        <dbReference type="Proteomes" id="UP001469749"/>
    </source>
</evidence>
<sequence length="56" mass="6529">MREGQIQKVPYLLVIGFNEKDNRTVSYRLHGEKDTTVVGLDEFVEKIVDEIKNKVH</sequence>
<dbReference type="SUPFAM" id="SSF52954">
    <property type="entry name" value="Class II aaRS ABD-related"/>
    <property type="match status" value="1"/>
</dbReference>
<evidence type="ECO:0000256" key="3">
    <source>
        <dbReference type="ARBA" id="ARBA00023146"/>
    </source>
</evidence>
<dbReference type="RefSeq" id="WP_349085767.1">
    <property type="nucleotide sequence ID" value="NZ_JBBMEK010000209.1"/>
</dbReference>
<dbReference type="InterPro" id="IPR004154">
    <property type="entry name" value="Anticodon-bd"/>
</dbReference>
<feature type="domain" description="Anticodon-binding" evidence="4">
    <location>
        <begin position="2"/>
        <end position="49"/>
    </location>
</feature>
<dbReference type="EMBL" id="JBBMEK010000209">
    <property type="protein sequence ID" value="MEQ2366129.1"/>
    <property type="molecule type" value="Genomic_DNA"/>
</dbReference>
<proteinExistence type="predicted"/>
<keyword evidence="6" id="KW-1185">Reference proteome</keyword>
<evidence type="ECO:0000313" key="5">
    <source>
        <dbReference type="EMBL" id="MEQ2366129.1"/>
    </source>
</evidence>
<organism evidence="5 6">
    <name type="scientific">Coprococcus intestinihominis</name>
    <dbReference type="NCBI Taxonomy" id="3133154"/>
    <lineage>
        <taxon>Bacteria</taxon>
        <taxon>Bacillati</taxon>
        <taxon>Bacillota</taxon>
        <taxon>Clostridia</taxon>
        <taxon>Lachnospirales</taxon>
        <taxon>Lachnospiraceae</taxon>
        <taxon>Coprococcus</taxon>
    </lineage>
</organism>
<keyword evidence="5" id="KW-0436">Ligase</keyword>
<comment type="caution">
    <text evidence="5">The sequence shown here is derived from an EMBL/GenBank/DDBJ whole genome shotgun (WGS) entry which is preliminary data.</text>
</comment>
<reference evidence="5 6" key="1">
    <citation type="submission" date="2024-03" db="EMBL/GenBank/DDBJ databases">
        <title>Human intestinal bacterial collection.</title>
        <authorList>
            <person name="Pauvert C."/>
            <person name="Hitch T.C.A."/>
            <person name="Clavel T."/>
        </authorList>
    </citation>
    <scope>NUCLEOTIDE SEQUENCE [LARGE SCALE GENOMIC DNA]</scope>
    <source>
        <strain evidence="5 6">CLA-AA-H190</strain>
    </source>
</reference>
<keyword evidence="2" id="KW-0547">Nucleotide-binding</keyword>
<protein>
    <submittedName>
        <fullName evidence="5">His/Gly/Thr/Pro-type tRNA ligase C-terminal domain-containing protein</fullName>
    </submittedName>
</protein>
<keyword evidence="3" id="KW-0030">Aminoacyl-tRNA synthetase</keyword>
<keyword evidence="2" id="KW-0067">ATP-binding</keyword>
<evidence type="ECO:0000256" key="2">
    <source>
        <dbReference type="ARBA" id="ARBA00022840"/>
    </source>
</evidence>
<dbReference type="Pfam" id="PF03129">
    <property type="entry name" value="HGTP_anticodon"/>
    <property type="match status" value="1"/>
</dbReference>